<sequence length="168" mass="19329">MLQDVRSSYRVREEQLSSAARFYKKRLQKVVTAHHALLVTYRAQREQILAKPGCDLDPGPPEADFILEAAELKDGKEKEDKTRPEGPLQEESLTSHHKFSAIHEAVHIGHDKTTKNYKCYFLYVSTDLESESQPALFCHYTCYRATVQRNFISRTGELWVTMGMAPRI</sequence>
<dbReference type="PANTHER" id="PTHR22106">
    <property type="entry name" value="COILED-COIL DOMAIN-CONTAINING PROTEIN 78"/>
    <property type="match status" value="1"/>
</dbReference>
<reference evidence="2" key="2">
    <citation type="submission" date="2025-08" db="UniProtKB">
        <authorList>
            <consortium name="Ensembl"/>
        </authorList>
    </citation>
    <scope>IDENTIFICATION</scope>
</reference>
<keyword evidence="3" id="KW-1185">Reference proteome</keyword>
<dbReference type="AlphaFoldDB" id="A0A8C5EX65"/>
<name>A0A8C5EX65_GOUWI</name>
<feature type="region of interest" description="Disordered" evidence="1">
    <location>
        <begin position="72"/>
        <end position="94"/>
    </location>
</feature>
<evidence type="ECO:0000313" key="3">
    <source>
        <dbReference type="Proteomes" id="UP000694680"/>
    </source>
</evidence>
<accession>A0A8C5EX65</accession>
<dbReference type="GO" id="GO:0005737">
    <property type="term" value="C:cytoplasm"/>
    <property type="evidence" value="ECO:0007669"/>
    <property type="project" value="TreeGrafter"/>
</dbReference>
<dbReference type="PANTHER" id="PTHR22106:SF5">
    <property type="entry name" value="COILED-COIL DOMAIN-CONTAINING PROTEIN 78"/>
    <property type="match status" value="1"/>
</dbReference>
<proteinExistence type="predicted"/>
<dbReference type="Ensembl" id="ENSGWIT00000025488.1">
    <property type="protein sequence ID" value="ENSGWIP00000023268.1"/>
    <property type="gene ID" value="ENSGWIG00000012425.1"/>
</dbReference>
<reference evidence="2" key="1">
    <citation type="submission" date="2020-06" db="EMBL/GenBank/DDBJ databases">
        <authorList>
            <consortium name="Wellcome Sanger Institute Data Sharing"/>
        </authorList>
    </citation>
    <scope>NUCLEOTIDE SEQUENCE [LARGE SCALE GENOMIC DNA]</scope>
</reference>
<protein>
    <submittedName>
        <fullName evidence="2">Uncharacterized protein</fullName>
    </submittedName>
</protein>
<evidence type="ECO:0000313" key="2">
    <source>
        <dbReference type="Ensembl" id="ENSGWIP00000023268.1"/>
    </source>
</evidence>
<feature type="compositionally biased region" description="Basic and acidic residues" evidence="1">
    <location>
        <begin position="72"/>
        <end position="84"/>
    </location>
</feature>
<reference evidence="2" key="3">
    <citation type="submission" date="2025-09" db="UniProtKB">
        <authorList>
            <consortium name="Ensembl"/>
        </authorList>
    </citation>
    <scope>IDENTIFICATION</scope>
</reference>
<organism evidence="2 3">
    <name type="scientific">Gouania willdenowi</name>
    <name type="common">Blunt-snouted clingfish</name>
    <name type="synonym">Lepadogaster willdenowi</name>
    <dbReference type="NCBI Taxonomy" id="441366"/>
    <lineage>
        <taxon>Eukaryota</taxon>
        <taxon>Metazoa</taxon>
        <taxon>Chordata</taxon>
        <taxon>Craniata</taxon>
        <taxon>Vertebrata</taxon>
        <taxon>Euteleostomi</taxon>
        <taxon>Actinopterygii</taxon>
        <taxon>Neopterygii</taxon>
        <taxon>Teleostei</taxon>
        <taxon>Neoteleostei</taxon>
        <taxon>Acanthomorphata</taxon>
        <taxon>Ovalentaria</taxon>
        <taxon>Blenniimorphae</taxon>
        <taxon>Blenniiformes</taxon>
        <taxon>Gobiesocoidei</taxon>
        <taxon>Gobiesocidae</taxon>
        <taxon>Gobiesocinae</taxon>
        <taxon>Gouania</taxon>
    </lineage>
</organism>
<dbReference type="InterPro" id="IPR039873">
    <property type="entry name" value="CCDC78"/>
</dbReference>
<evidence type="ECO:0000256" key="1">
    <source>
        <dbReference type="SAM" id="MobiDB-lite"/>
    </source>
</evidence>
<dbReference type="Proteomes" id="UP000694680">
    <property type="component" value="Chromosome 19"/>
</dbReference>